<organism evidence="13 14">
    <name type="scientific">Polypterus senegalus</name>
    <name type="common">Senegal bichir</name>
    <dbReference type="NCBI Taxonomy" id="55291"/>
    <lineage>
        <taxon>Eukaryota</taxon>
        <taxon>Metazoa</taxon>
        <taxon>Chordata</taxon>
        <taxon>Craniata</taxon>
        <taxon>Vertebrata</taxon>
        <taxon>Euteleostomi</taxon>
        <taxon>Actinopterygii</taxon>
        <taxon>Polypteriformes</taxon>
        <taxon>Polypteridae</taxon>
        <taxon>Polypterus</taxon>
    </lineage>
</organism>
<dbReference type="GO" id="GO:0003876">
    <property type="term" value="F:AMP deaminase activity"/>
    <property type="evidence" value="ECO:0007669"/>
    <property type="project" value="UniProtKB-EC"/>
</dbReference>
<dbReference type="CDD" id="cd01319">
    <property type="entry name" value="AMPD"/>
    <property type="match status" value="1"/>
</dbReference>
<dbReference type="Proteomes" id="UP000886611">
    <property type="component" value="Unassembled WGS sequence"/>
</dbReference>
<proteinExistence type="inferred from homology"/>
<dbReference type="NCBIfam" id="TIGR01429">
    <property type="entry name" value="AMP_deaminase"/>
    <property type="match status" value="1"/>
</dbReference>
<dbReference type="GO" id="GO:0046872">
    <property type="term" value="F:metal ion binding"/>
    <property type="evidence" value="ECO:0007669"/>
    <property type="project" value="UniProtKB-KW"/>
</dbReference>
<evidence type="ECO:0000256" key="12">
    <source>
        <dbReference type="SAM" id="MobiDB-lite"/>
    </source>
</evidence>
<evidence type="ECO:0000256" key="11">
    <source>
        <dbReference type="ARBA" id="ARBA00079810"/>
    </source>
</evidence>
<feature type="compositionally biased region" description="Polar residues" evidence="12">
    <location>
        <begin position="151"/>
        <end position="161"/>
    </location>
</feature>
<keyword evidence="5" id="KW-0479">Metal-binding</keyword>
<dbReference type="EC" id="3.5.4.6" evidence="4"/>
<dbReference type="GO" id="GO:0005829">
    <property type="term" value="C:cytosol"/>
    <property type="evidence" value="ECO:0007669"/>
    <property type="project" value="TreeGrafter"/>
</dbReference>
<dbReference type="GO" id="GO:0032264">
    <property type="term" value="P:IMP salvage"/>
    <property type="evidence" value="ECO:0007669"/>
    <property type="project" value="InterPro"/>
</dbReference>
<dbReference type="FunFam" id="3.20.20.140:FF:000035">
    <property type="entry name" value="Probable amp deaminase"/>
    <property type="match status" value="1"/>
</dbReference>
<dbReference type="PANTHER" id="PTHR11359:SF3">
    <property type="entry name" value="AMP DEAMINASE 2"/>
    <property type="match status" value="1"/>
</dbReference>
<dbReference type="FunFam" id="4.10.800.20:FF:000001">
    <property type="entry name" value="AMP deaminase"/>
    <property type="match status" value="1"/>
</dbReference>
<evidence type="ECO:0000256" key="2">
    <source>
        <dbReference type="ARBA" id="ARBA00004955"/>
    </source>
</evidence>
<evidence type="ECO:0000256" key="8">
    <source>
        <dbReference type="ARBA" id="ARBA00023080"/>
    </source>
</evidence>
<keyword evidence="8" id="KW-0546">Nucleotide metabolism</keyword>
<dbReference type="EMBL" id="JAATIS010000485">
    <property type="protein sequence ID" value="KAG2467890.1"/>
    <property type="molecule type" value="Genomic_DNA"/>
</dbReference>
<dbReference type="InterPro" id="IPR006329">
    <property type="entry name" value="AMPD"/>
</dbReference>
<dbReference type="Pfam" id="PF19326">
    <property type="entry name" value="AMP_deaminase"/>
    <property type="match status" value="1"/>
</dbReference>
<evidence type="ECO:0000256" key="1">
    <source>
        <dbReference type="ARBA" id="ARBA00001947"/>
    </source>
</evidence>
<protein>
    <recommendedName>
        <fullName evidence="10">AMP deaminase 2</fullName>
        <ecNumber evidence="4">3.5.4.6</ecNumber>
    </recommendedName>
    <alternativeName>
        <fullName evidence="11">AMP deaminase isoform L</fullName>
    </alternativeName>
</protein>
<evidence type="ECO:0000256" key="9">
    <source>
        <dbReference type="ARBA" id="ARBA00054146"/>
    </source>
</evidence>
<evidence type="ECO:0000256" key="7">
    <source>
        <dbReference type="ARBA" id="ARBA00022833"/>
    </source>
</evidence>
<evidence type="ECO:0000256" key="6">
    <source>
        <dbReference type="ARBA" id="ARBA00022801"/>
    </source>
</evidence>
<dbReference type="AlphaFoldDB" id="A0A8X7XIF1"/>
<comment type="cofactor">
    <cofactor evidence="1">
        <name>Zn(2+)</name>
        <dbReference type="ChEBI" id="CHEBI:29105"/>
    </cofactor>
</comment>
<feature type="region of interest" description="Disordered" evidence="12">
    <location>
        <begin position="119"/>
        <end position="173"/>
    </location>
</feature>
<evidence type="ECO:0000313" key="13">
    <source>
        <dbReference type="EMBL" id="KAG2467890.1"/>
    </source>
</evidence>
<dbReference type="Gene3D" id="4.10.800.20">
    <property type="match status" value="1"/>
</dbReference>
<keyword evidence="6" id="KW-0378">Hydrolase</keyword>
<sequence length="969" mass="110718">MLTSVLLRLTSVCGVNVLFQVGPRLPRQPNGLRPSLDGRSLGLSCGAALRCFIISPGGEGRSFRSPPGAGCGRNFPCSPASSPRCSKSPLGGWPTVPTGGGAAWFCFIPCCAFCSLESSPPNRKAKRGSRMSTSPITAKQKMKSPFRKRASLQNASPSDLKSSPGLYPLTTQRSLPGTPISLKHFPIDLRTSMDGKYKEIAEELFTRSLAESEVRSAPYEFPEASPIEQLEERRQRLERQISQDVRYEPEILVRAKQDFMKIDSATDLEYMKEQSDVAVDHAVEKEPILEREFQRVTICGEEKCGVGKCVFEAHFRINKVPFTDLLDAAKCIVKALFIREKYMALSMQGFCKTTARFIRELGDKPPELQVYDEIPETPVSADAPVHPPVSKTHPYESLDPSSMPPDMGFGCKMVDGVIHVYKKSNEMQKGTELDLPYTNLQEYIADMNVLMALIINGPVKSFCYRRLQYLSSKFQMHILLNEMKELAAQKKVPHRDFYNIRKVDTHIHASSCMNQKHLLRFIKRAMKKYPGEIVHIENGKGQTLMEVFESMNLTAFDLSVDTLDMHADRNTFHRFDKFNAKYNPIGESILREIFIKTDNYIEGKYFGHIIKEVMEDLEESKYQNVELRLSIYGRSRDEWDKLACWAVKHKVYSDNVRWLVQIPRLFDVYHTKRQLNNFQEMLENVFLPLFEVTINPRSHPELHLFLQHVVGFDSVDDESKPEHHIFNLDSPLPANWTEEDNPPYSYYLYYMYANMTVLNHLRRMRSFHTFVLRPHCGEAGPIHHLISGFMLSENISHGLLLRKAPVLQYLYYLAQIGIAMSPLSNNSLFLSYHRNPLPEYLSRGLVVSLSTDDPLQFHFTKEPLMEEYSIAAQVWKLSSCDMCELARNSVLMSGFSHKVKSYWLGPNYNKQGPEGNDIRRTNLPDIRVAYRYETLCEELLLITQAVRTEELETIEEEDTLSMAPVPGSR</sequence>
<dbReference type="SUPFAM" id="SSF51556">
    <property type="entry name" value="Metallo-dependent hydrolases"/>
    <property type="match status" value="1"/>
</dbReference>
<comment type="similarity">
    <text evidence="3">Belongs to the metallo-dependent hydrolases superfamily. Adenosine and AMP deaminases family.</text>
</comment>
<comment type="function">
    <text evidence="9">AMP deaminase plays a critical role in energy metabolism. Catalyzes the deamination of AMP to IMP and plays an important role in the purine nucleotide cycle.</text>
</comment>
<keyword evidence="14" id="KW-1185">Reference proteome</keyword>
<dbReference type="PIRSF" id="PIRSF001251">
    <property type="entry name" value="AMP_deaminase_met"/>
    <property type="match status" value="1"/>
</dbReference>
<accession>A0A8X7XIF1</accession>
<evidence type="ECO:0000256" key="10">
    <source>
        <dbReference type="ARBA" id="ARBA00068747"/>
    </source>
</evidence>
<keyword evidence="7" id="KW-0862">Zinc</keyword>
<comment type="pathway">
    <text evidence="2">Purine metabolism; IMP biosynthesis via salvage pathway; IMP from AMP: step 1/1.</text>
</comment>
<dbReference type="InterPro" id="IPR032466">
    <property type="entry name" value="Metal_Hydrolase"/>
</dbReference>
<evidence type="ECO:0000256" key="3">
    <source>
        <dbReference type="ARBA" id="ARBA00006676"/>
    </source>
</evidence>
<dbReference type="GO" id="GO:0046033">
    <property type="term" value="P:AMP metabolic process"/>
    <property type="evidence" value="ECO:0007669"/>
    <property type="project" value="TreeGrafter"/>
</dbReference>
<name>A0A8X7XIF1_POLSE</name>
<feature type="non-terminal residue" evidence="13">
    <location>
        <position position="1"/>
    </location>
</feature>
<evidence type="ECO:0000256" key="4">
    <source>
        <dbReference type="ARBA" id="ARBA00012775"/>
    </source>
</evidence>
<dbReference type="GO" id="GO:0097009">
    <property type="term" value="P:energy homeostasis"/>
    <property type="evidence" value="ECO:0007669"/>
    <property type="project" value="UniProtKB-ARBA"/>
</dbReference>
<dbReference type="PROSITE" id="PS00485">
    <property type="entry name" value="A_DEAMINASE"/>
    <property type="match status" value="1"/>
</dbReference>
<comment type="caution">
    <text evidence="13">The sequence shown here is derived from an EMBL/GenBank/DDBJ whole genome shotgun (WGS) entry which is preliminary data.</text>
</comment>
<evidence type="ECO:0000256" key="5">
    <source>
        <dbReference type="ARBA" id="ARBA00022723"/>
    </source>
</evidence>
<dbReference type="InterPro" id="IPR006650">
    <property type="entry name" value="A/AMP_deam_AS"/>
</dbReference>
<dbReference type="Gene3D" id="3.20.20.140">
    <property type="entry name" value="Metal-dependent hydrolases"/>
    <property type="match status" value="1"/>
</dbReference>
<reference evidence="13 14" key="1">
    <citation type="journal article" date="2021" name="Cell">
        <title>Tracing the genetic footprints of vertebrate landing in non-teleost ray-finned fishes.</title>
        <authorList>
            <person name="Bi X."/>
            <person name="Wang K."/>
            <person name="Yang L."/>
            <person name="Pan H."/>
            <person name="Jiang H."/>
            <person name="Wei Q."/>
            <person name="Fang M."/>
            <person name="Yu H."/>
            <person name="Zhu C."/>
            <person name="Cai Y."/>
            <person name="He Y."/>
            <person name="Gan X."/>
            <person name="Zeng H."/>
            <person name="Yu D."/>
            <person name="Zhu Y."/>
            <person name="Jiang H."/>
            <person name="Qiu Q."/>
            <person name="Yang H."/>
            <person name="Zhang Y.E."/>
            <person name="Wang W."/>
            <person name="Zhu M."/>
            <person name="He S."/>
            <person name="Zhang G."/>
        </authorList>
    </citation>
    <scope>NUCLEOTIDE SEQUENCE [LARGE SCALE GENOMIC DNA]</scope>
    <source>
        <strain evidence="13">Bchr_013</strain>
    </source>
</reference>
<gene>
    <name evidence="13" type="primary">Ampd2</name>
    <name evidence="13" type="ORF">GTO96_0015338</name>
</gene>
<evidence type="ECO:0000313" key="14">
    <source>
        <dbReference type="Proteomes" id="UP000886611"/>
    </source>
</evidence>
<feature type="compositionally biased region" description="Basic residues" evidence="12">
    <location>
        <begin position="140"/>
        <end position="150"/>
    </location>
</feature>
<feature type="non-terminal residue" evidence="13">
    <location>
        <position position="969"/>
    </location>
</feature>
<dbReference type="PANTHER" id="PTHR11359">
    <property type="entry name" value="AMP DEAMINASE"/>
    <property type="match status" value="1"/>
</dbReference>